<comment type="similarity">
    <text evidence="1 2">Belongs to the MINDY deubiquitinase family. FAM63 subfamily.</text>
</comment>
<evidence type="ECO:0000256" key="2">
    <source>
        <dbReference type="RuleBase" id="RU367139"/>
    </source>
</evidence>
<dbReference type="InterPro" id="IPR033979">
    <property type="entry name" value="MINDY_domain"/>
</dbReference>
<dbReference type="GO" id="GO:0006508">
    <property type="term" value="P:proteolysis"/>
    <property type="evidence" value="ECO:0007669"/>
    <property type="project" value="UniProtKB-KW"/>
</dbReference>
<dbReference type="GO" id="GO:0071108">
    <property type="term" value="P:protein K48-linked deubiquitination"/>
    <property type="evidence" value="ECO:0007669"/>
    <property type="project" value="TreeGrafter"/>
</dbReference>
<feature type="compositionally biased region" description="Basic and acidic residues" evidence="3">
    <location>
        <begin position="1"/>
        <end position="15"/>
    </location>
</feature>
<comment type="function">
    <text evidence="2">Hydrolase that can specifically remove 'Lys-48'-linked conjugated ubiquitin from proteins. Has exodeubiquitinase activity and has a preference for long polyubiquitin chains. May play a regulatory role at the level of protein turnover.</text>
</comment>
<evidence type="ECO:0000259" key="4">
    <source>
        <dbReference type="Pfam" id="PF04424"/>
    </source>
</evidence>
<dbReference type="GO" id="GO:0036435">
    <property type="term" value="F:K48-linked polyubiquitin modification-dependent protein binding"/>
    <property type="evidence" value="ECO:0007669"/>
    <property type="project" value="UniProtKB-UniRule"/>
</dbReference>
<evidence type="ECO:0000256" key="1">
    <source>
        <dbReference type="ARBA" id="ARBA00006616"/>
    </source>
</evidence>
<keyword evidence="2" id="KW-0788">Thiol protease</keyword>
<dbReference type="InterPro" id="IPR007518">
    <property type="entry name" value="MINDY"/>
</dbReference>
<gene>
    <name evidence="5" type="ORF">CTOB1V02_LOCUS759</name>
</gene>
<keyword evidence="2" id="KW-0645">Protease</keyword>
<dbReference type="PANTHER" id="PTHR18063:SF6">
    <property type="entry name" value="UBIQUITIN CARBOXYL-TERMINAL HYDROLASE"/>
    <property type="match status" value="1"/>
</dbReference>
<name>A0A7R8W1W8_9CRUS</name>
<keyword evidence="2" id="KW-0378">Hydrolase</keyword>
<feature type="domain" description="MINDY deubiquitinase" evidence="4">
    <location>
        <begin position="76"/>
        <end position="237"/>
    </location>
</feature>
<dbReference type="Pfam" id="PF04424">
    <property type="entry name" value="MINDY_DUB"/>
    <property type="match status" value="1"/>
</dbReference>
<dbReference type="GO" id="GO:1990380">
    <property type="term" value="F:K48-linked deubiquitinase activity"/>
    <property type="evidence" value="ECO:0007669"/>
    <property type="project" value="UniProtKB-UniRule"/>
</dbReference>
<feature type="region of interest" description="Disordered" evidence="3">
    <location>
        <begin position="1"/>
        <end position="67"/>
    </location>
</feature>
<keyword evidence="2" id="KW-0833">Ubl conjugation pathway</keyword>
<dbReference type="PANTHER" id="PTHR18063">
    <property type="entry name" value="NF-E2 INDUCIBLE PROTEIN"/>
    <property type="match status" value="1"/>
</dbReference>
<dbReference type="GO" id="GO:0004843">
    <property type="term" value="F:cysteine-type deubiquitinase activity"/>
    <property type="evidence" value="ECO:0007669"/>
    <property type="project" value="UniProtKB-UniRule"/>
</dbReference>
<protein>
    <recommendedName>
        <fullName evidence="2">Ubiquitin carboxyl-terminal hydrolase</fullName>
        <ecNumber evidence="2">3.4.19.12</ecNumber>
    </recommendedName>
</protein>
<dbReference type="GO" id="GO:0140934">
    <property type="term" value="F:histone deubiquitinase activity"/>
    <property type="evidence" value="ECO:0007669"/>
    <property type="project" value="UniProtKB-UniRule"/>
</dbReference>
<comment type="catalytic activity">
    <reaction evidence="2">
        <text>Thiol-dependent hydrolysis of ester, thioester, amide, peptide and isopeptide bonds formed by the C-terminal Gly of ubiquitin (a 76-residue protein attached to proteins as an intracellular targeting signal).</text>
        <dbReference type="EC" id="3.4.19.12"/>
    </reaction>
</comment>
<evidence type="ECO:0000313" key="5">
    <source>
        <dbReference type="EMBL" id="CAD7222761.1"/>
    </source>
</evidence>
<evidence type="ECO:0000256" key="3">
    <source>
        <dbReference type="SAM" id="MobiDB-lite"/>
    </source>
</evidence>
<dbReference type="GO" id="GO:0071944">
    <property type="term" value="C:cell periphery"/>
    <property type="evidence" value="ECO:0007669"/>
    <property type="project" value="TreeGrafter"/>
</dbReference>
<dbReference type="GO" id="GO:0005829">
    <property type="term" value="C:cytosol"/>
    <property type="evidence" value="ECO:0007669"/>
    <property type="project" value="TreeGrafter"/>
</dbReference>
<reference evidence="5" key="1">
    <citation type="submission" date="2020-11" db="EMBL/GenBank/DDBJ databases">
        <authorList>
            <person name="Tran Van P."/>
        </authorList>
    </citation>
    <scope>NUCLEOTIDE SEQUENCE</scope>
</reference>
<dbReference type="EMBL" id="OB660101">
    <property type="protein sequence ID" value="CAD7222761.1"/>
    <property type="molecule type" value="Genomic_DNA"/>
</dbReference>
<proteinExistence type="inferred from homology"/>
<dbReference type="GO" id="GO:0016807">
    <property type="term" value="F:cysteine-type carboxypeptidase activity"/>
    <property type="evidence" value="ECO:0007669"/>
    <property type="project" value="TreeGrafter"/>
</dbReference>
<accession>A0A7R8W1W8</accession>
<organism evidence="5">
    <name type="scientific">Cyprideis torosa</name>
    <dbReference type="NCBI Taxonomy" id="163714"/>
    <lineage>
        <taxon>Eukaryota</taxon>
        <taxon>Metazoa</taxon>
        <taxon>Ecdysozoa</taxon>
        <taxon>Arthropoda</taxon>
        <taxon>Crustacea</taxon>
        <taxon>Oligostraca</taxon>
        <taxon>Ostracoda</taxon>
        <taxon>Podocopa</taxon>
        <taxon>Podocopida</taxon>
        <taxon>Cytherocopina</taxon>
        <taxon>Cytheroidea</taxon>
        <taxon>Cytherideidae</taxon>
        <taxon>Cyprideis</taxon>
    </lineage>
</organism>
<sequence>MPLDETPSRDPHEPPMEMAEEAMAPPDQSPSSGPSAVAATKENGPVSSPSLTKGETEQRLPPVASANDTAEPSIFHHLKWITWPLLGGVAIPIVTQNENGPCPLVAISNVLLLKRKLTIPSGEEAVQAPRLLDMIGNAMIENVPKNISEAERLNLETNMNDAMLILDRLRTGLDVNVQFSGCRSFEYTPECIIFDLLGIPLYHGWVIDPQSQEYPAVNGCSYNQLVERIFCDKETTDDSDK</sequence>
<dbReference type="EC" id="3.4.19.12" evidence="2"/>
<dbReference type="AlphaFoldDB" id="A0A7R8W1W8"/>
<dbReference type="OrthoDB" id="10261212at2759"/>